<dbReference type="InterPro" id="IPR036397">
    <property type="entry name" value="RNaseH_sf"/>
</dbReference>
<evidence type="ECO:0000313" key="3">
    <source>
        <dbReference type="Proteomes" id="UP000478052"/>
    </source>
</evidence>
<reference evidence="2 3" key="1">
    <citation type="submission" date="2019-08" db="EMBL/GenBank/DDBJ databases">
        <title>Whole genome of Aphis craccivora.</title>
        <authorList>
            <person name="Voronova N.V."/>
            <person name="Shulinski R.S."/>
            <person name="Bandarenka Y.V."/>
            <person name="Zhorov D.G."/>
            <person name="Warner D."/>
        </authorList>
    </citation>
    <scope>NUCLEOTIDE SEQUENCE [LARGE SCALE GENOMIC DNA]</scope>
    <source>
        <strain evidence="2">180601</strain>
        <tissue evidence="2">Whole Body</tissue>
    </source>
</reference>
<accession>A0A6G0Z8Q4</accession>
<feature type="domain" description="Integrase catalytic" evidence="1">
    <location>
        <begin position="1"/>
        <end position="110"/>
    </location>
</feature>
<evidence type="ECO:0000259" key="1">
    <source>
        <dbReference type="PROSITE" id="PS50994"/>
    </source>
</evidence>
<dbReference type="PROSITE" id="PS50994">
    <property type="entry name" value="INTEGRASE"/>
    <property type="match status" value="1"/>
</dbReference>
<dbReference type="Proteomes" id="UP000478052">
    <property type="component" value="Unassembled WGS sequence"/>
</dbReference>
<dbReference type="InterPro" id="IPR012337">
    <property type="entry name" value="RNaseH-like_sf"/>
</dbReference>
<dbReference type="PANTHER" id="PTHR37984:SF5">
    <property type="entry name" value="PROTEIN NYNRIN-LIKE"/>
    <property type="match status" value="1"/>
</dbReference>
<dbReference type="InterPro" id="IPR050951">
    <property type="entry name" value="Retrovirus_Pol_polyprotein"/>
</dbReference>
<dbReference type="Gene3D" id="3.30.420.10">
    <property type="entry name" value="Ribonuclease H-like superfamily/Ribonuclease H"/>
    <property type="match status" value="1"/>
</dbReference>
<sequence>MYYWIFLQNFGEPSIFQSDNGREFANKVVTEFCTMWPELKIIHGKPRHSQSQGSIERANQDIENILATWLQDNRTKKKWKEGLKFVQFMKTRGFHQGIKCSPYEVMFGMPAKIGIRSTILTVNIICN</sequence>
<dbReference type="GO" id="GO:0015074">
    <property type="term" value="P:DNA integration"/>
    <property type="evidence" value="ECO:0007669"/>
    <property type="project" value="InterPro"/>
</dbReference>
<dbReference type="AlphaFoldDB" id="A0A6G0Z8Q4"/>
<dbReference type="PANTHER" id="PTHR37984">
    <property type="entry name" value="PROTEIN CBG26694"/>
    <property type="match status" value="1"/>
</dbReference>
<dbReference type="SUPFAM" id="SSF53098">
    <property type="entry name" value="Ribonuclease H-like"/>
    <property type="match status" value="1"/>
</dbReference>
<dbReference type="InterPro" id="IPR001584">
    <property type="entry name" value="Integrase_cat-core"/>
</dbReference>
<keyword evidence="3" id="KW-1185">Reference proteome</keyword>
<name>A0A6G0Z8Q4_APHCR</name>
<dbReference type="GO" id="GO:0003676">
    <property type="term" value="F:nucleic acid binding"/>
    <property type="evidence" value="ECO:0007669"/>
    <property type="project" value="InterPro"/>
</dbReference>
<gene>
    <name evidence="2" type="ORF">FWK35_00006243</name>
</gene>
<dbReference type="OrthoDB" id="2499658at2759"/>
<proteinExistence type="predicted"/>
<protein>
    <submittedName>
        <fullName evidence="2">KRAB-A domain-containing protein 2-like</fullName>
    </submittedName>
</protein>
<organism evidence="2 3">
    <name type="scientific">Aphis craccivora</name>
    <name type="common">Cowpea aphid</name>
    <dbReference type="NCBI Taxonomy" id="307492"/>
    <lineage>
        <taxon>Eukaryota</taxon>
        <taxon>Metazoa</taxon>
        <taxon>Ecdysozoa</taxon>
        <taxon>Arthropoda</taxon>
        <taxon>Hexapoda</taxon>
        <taxon>Insecta</taxon>
        <taxon>Pterygota</taxon>
        <taxon>Neoptera</taxon>
        <taxon>Paraneoptera</taxon>
        <taxon>Hemiptera</taxon>
        <taxon>Sternorrhyncha</taxon>
        <taxon>Aphidomorpha</taxon>
        <taxon>Aphidoidea</taxon>
        <taxon>Aphididae</taxon>
        <taxon>Aphidini</taxon>
        <taxon>Aphis</taxon>
        <taxon>Aphis</taxon>
    </lineage>
</organism>
<evidence type="ECO:0000313" key="2">
    <source>
        <dbReference type="EMBL" id="KAF0766708.1"/>
    </source>
</evidence>
<comment type="caution">
    <text evidence="2">The sequence shown here is derived from an EMBL/GenBank/DDBJ whole genome shotgun (WGS) entry which is preliminary data.</text>
</comment>
<dbReference type="EMBL" id="VUJU01001125">
    <property type="protein sequence ID" value="KAF0766708.1"/>
    <property type="molecule type" value="Genomic_DNA"/>
</dbReference>